<dbReference type="GO" id="GO:0051083">
    <property type="term" value="P:'de novo' cotranslational protein folding"/>
    <property type="evidence" value="ECO:0007669"/>
    <property type="project" value="TreeGrafter"/>
</dbReference>
<keyword evidence="5" id="KW-0143">Chaperone</keyword>
<evidence type="ECO:0000313" key="11">
    <source>
        <dbReference type="Proteomes" id="UP000660262"/>
    </source>
</evidence>
<dbReference type="GO" id="GO:0003755">
    <property type="term" value="F:peptidyl-prolyl cis-trans isomerase activity"/>
    <property type="evidence" value="ECO:0007669"/>
    <property type="project" value="UniProtKB-KW"/>
</dbReference>
<dbReference type="GO" id="GO:0043022">
    <property type="term" value="F:ribosome binding"/>
    <property type="evidence" value="ECO:0007669"/>
    <property type="project" value="TreeGrafter"/>
</dbReference>
<dbReference type="Pfam" id="PF05697">
    <property type="entry name" value="Trigger_N"/>
    <property type="match status" value="1"/>
</dbReference>
<feature type="compositionally biased region" description="Basic and acidic residues" evidence="7">
    <location>
        <begin position="585"/>
        <end position="598"/>
    </location>
</feature>
<evidence type="ECO:0000256" key="1">
    <source>
        <dbReference type="ARBA" id="ARBA00000971"/>
    </source>
</evidence>
<dbReference type="Gene3D" id="3.30.70.1050">
    <property type="entry name" value="Trigger factor ribosome-binding domain"/>
    <property type="match status" value="1"/>
</dbReference>
<evidence type="ECO:0000256" key="4">
    <source>
        <dbReference type="ARBA" id="ARBA00023110"/>
    </source>
</evidence>
<gene>
    <name evidence="10" type="ORF">PPROV_000417600</name>
</gene>
<dbReference type="OrthoDB" id="3366at2759"/>
<dbReference type="GO" id="GO:0044183">
    <property type="term" value="F:protein folding chaperone"/>
    <property type="evidence" value="ECO:0007669"/>
    <property type="project" value="TreeGrafter"/>
</dbReference>
<dbReference type="Pfam" id="PF05698">
    <property type="entry name" value="Trigger_C"/>
    <property type="match status" value="1"/>
</dbReference>
<dbReference type="InterPro" id="IPR036611">
    <property type="entry name" value="Trigger_fac_ribosome-bd_sf"/>
</dbReference>
<dbReference type="PANTHER" id="PTHR30560">
    <property type="entry name" value="TRIGGER FACTOR CHAPERONE AND PEPTIDYL-PROLYL CIS/TRANS ISOMERASE"/>
    <property type="match status" value="1"/>
</dbReference>
<keyword evidence="11" id="KW-1185">Reference proteome</keyword>
<dbReference type="InterPro" id="IPR005215">
    <property type="entry name" value="Trig_fac"/>
</dbReference>
<dbReference type="Gene3D" id="3.10.50.40">
    <property type="match status" value="1"/>
</dbReference>
<evidence type="ECO:0000256" key="7">
    <source>
        <dbReference type="SAM" id="MobiDB-lite"/>
    </source>
</evidence>
<dbReference type="SUPFAM" id="SSF54534">
    <property type="entry name" value="FKBP-like"/>
    <property type="match status" value="1"/>
</dbReference>
<reference evidence="10" key="1">
    <citation type="submission" date="2020-10" db="EMBL/GenBank/DDBJ databases">
        <title>Unveiling of a novel bifunctional photoreceptor, Dualchrome1, isolated from a cosmopolitan green alga.</title>
        <authorList>
            <person name="Suzuki S."/>
            <person name="Kawachi M."/>
        </authorList>
    </citation>
    <scope>NUCLEOTIDE SEQUENCE</scope>
    <source>
        <strain evidence="10">NIES 2893</strain>
    </source>
</reference>
<dbReference type="AlphaFoldDB" id="A0A830HEI1"/>
<keyword evidence="4" id="KW-0697">Rotamase</keyword>
<dbReference type="EC" id="5.2.1.8" evidence="3"/>
<evidence type="ECO:0000313" key="10">
    <source>
        <dbReference type="EMBL" id="GHP05425.1"/>
    </source>
</evidence>
<dbReference type="GO" id="GO:0043335">
    <property type="term" value="P:protein unfolding"/>
    <property type="evidence" value="ECO:0007669"/>
    <property type="project" value="TreeGrafter"/>
</dbReference>
<evidence type="ECO:0000256" key="2">
    <source>
        <dbReference type="ARBA" id="ARBA00005464"/>
    </source>
</evidence>
<dbReference type="Proteomes" id="UP000660262">
    <property type="component" value="Unassembled WGS sequence"/>
</dbReference>
<dbReference type="Gene3D" id="1.10.3120.10">
    <property type="entry name" value="Trigger factor, C-terminal domain"/>
    <property type="match status" value="1"/>
</dbReference>
<dbReference type="EMBL" id="BNJQ01000010">
    <property type="protein sequence ID" value="GHP05425.1"/>
    <property type="molecule type" value="Genomic_DNA"/>
</dbReference>
<feature type="domain" description="Trigger factor ribosome-binding bacterial" evidence="8">
    <location>
        <begin position="65"/>
        <end position="220"/>
    </location>
</feature>
<protein>
    <recommendedName>
        <fullName evidence="3">peptidylprolyl isomerase</fullName>
        <ecNumber evidence="3">5.2.1.8</ecNumber>
    </recommendedName>
</protein>
<evidence type="ECO:0000256" key="6">
    <source>
        <dbReference type="ARBA" id="ARBA00023235"/>
    </source>
</evidence>
<dbReference type="InterPro" id="IPR008880">
    <property type="entry name" value="Trigger_fac_C"/>
</dbReference>
<comment type="catalytic activity">
    <reaction evidence="1">
        <text>[protein]-peptidylproline (omega=180) = [protein]-peptidylproline (omega=0)</text>
        <dbReference type="Rhea" id="RHEA:16237"/>
        <dbReference type="Rhea" id="RHEA-COMP:10747"/>
        <dbReference type="Rhea" id="RHEA-COMP:10748"/>
        <dbReference type="ChEBI" id="CHEBI:83833"/>
        <dbReference type="ChEBI" id="CHEBI:83834"/>
        <dbReference type="EC" id="5.2.1.8"/>
    </reaction>
</comment>
<evidence type="ECO:0000259" key="9">
    <source>
        <dbReference type="Pfam" id="PF05698"/>
    </source>
</evidence>
<feature type="region of interest" description="Disordered" evidence="7">
    <location>
        <begin position="585"/>
        <end position="606"/>
    </location>
</feature>
<dbReference type="InterPro" id="IPR046357">
    <property type="entry name" value="PPIase_dom_sf"/>
</dbReference>
<dbReference type="InterPro" id="IPR037041">
    <property type="entry name" value="Trigger_fac_C_sf"/>
</dbReference>
<name>A0A830HEI1_9CHLO</name>
<feature type="domain" description="Trigger factor C-terminal" evidence="9">
    <location>
        <begin position="360"/>
        <end position="506"/>
    </location>
</feature>
<keyword evidence="6" id="KW-0413">Isomerase</keyword>
<evidence type="ECO:0000256" key="5">
    <source>
        <dbReference type="ARBA" id="ARBA00023186"/>
    </source>
</evidence>
<evidence type="ECO:0000256" key="3">
    <source>
        <dbReference type="ARBA" id="ARBA00013194"/>
    </source>
</evidence>
<sequence>MSAGSLSSKPMARRVCLPRVSRGNVGGITNKRLGCGNSKPLTHAHDSRRFVSCNAASSSMPGVDVTTTEDEPGSLLINVSIEASRVASAIESVLQQFASSTQIPGFPKGAKDIPKWVLLNNIDPNKAKGAVLEDLLEATMGEALEASGIADKAFEGTERIAETGEVLLTRVNLKEPGPITYGILVDVQQPTSWAGDYTNLSVEVEFPVGNNLDEEAVERAVGQAQKDAGNLRVEVSDGIVKGDVAVVDLQAVDPKSGNTIESATHAGFRLETDTDGWFDELLNGVMGMKVNEERVVECNFPPRWDPPELSETPAKFTITLKELFRWDLAQEDDELAARLYEGASDMAFAREAMLGEAKAARIEAFEKQLNESIGYALGDIFNTTIPRRMVEENGRQLYGARLLEMMTTGQINREMLERLSSEQMVSQYVQANIADLEKQTRADLAIAAVQEEQGLSVTPEEVEEEVENQIKDIERKEMATRAELNVEEMRDQAVQNLHRSKVFSFLRNHGVSIVVKDPDTGASVTIQRPEDYTKPGMKPVVDVGGGASSAPAAASSGDDDLIALPPEIEAMKGKEVDAALKERSLPRTGKVAERKARLAEAMAGES</sequence>
<dbReference type="SUPFAM" id="SSF109998">
    <property type="entry name" value="Triger factor/SurA peptide-binding domain-like"/>
    <property type="match status" value="1"/>
</dbReference>
<proteinExistence type="inferred from homology"/>
<dbReference type="PANTHER" id="PTHR30560:SF4">
    <property type="entry name" value="OS01G0894700 PROTEIN"/>
    <property type="match status" value="1"/>
</dbReference>
<accession>A0A830HEI1</accession>
<comment type="similarity">
    <text evidence="2">Belongs to the FKBP-type PPIase family. Tig subfamily.</text>
</comment>
<organism evidence="10 11">
    <name type="scientific">Pycnococcus provasolii</name>
    <dbReference type="NCBI Taxonomy" id="41880"/>
    <lineage>
        <taxon>Eukaryota</taxon>
        <taxon>Viridiplantae</taxon>
        <taxon>Chlorophyta</taxon>
        <taxon>Pseudoscourfieldiophyceae</taxon>
        <taxon>Pseudoscourfieldiales</taxon>
        <taxon>Pycnococcaceae</taxon>
        <taxon>Pycnococcus</taxon>
    </lineage>
</organism>
<comment type="caution">
    <text evidence="10">The sequence shown here is derived from an EMBL/GenBank/DDBJ whole genome shotgun (WGS) entry which is preliminary data.</text>
</comment>
<evidence type="ECO:0000259" key="8">
    <source>
        <dbReference type="Pfam" id="PF05697"/>
    </source>
</evidence>
<dbReference type="GO" id="GO:0015031">
    <property type="term" value="P:protein transport"/>
    <property type="evidence" value="ECO:0007669"/>
    <property type="project" value="InterPro"/>
</dbReference>
<dbReference type="InterPro" id="IPR008881">
    <property type="entry name" value="Trigger_fac_ribosome-bd_bac"/>
</dbReference>
<dbReference type="InterPro" id="IPR027304">
    <property type="entry name" value="Trigger_fact/SurA_dom_sf"/>
</dbReference>
<dbReference type="SUPFAM" id="SSF102735">
    <property type="entry name" value="Trigger factor ribosome-binding domain"/>
    <property type="match status" value="1"/>
</dbReference>